<keyword evidence="5" id="KW-1133">Transmembrane helix</keyword>
<evidence type="ECO:0000256" key="1">
    <source>
        <dbReference type="ARBA" id="ARBA00001974"/>
    </source>
</evidence>
<evidence type="ECO:0000259" key="6">
    <source>
        <dbReference type="Pfam" id="PF00175"/>
    </source>
</evidence>
<evidence type="ECO:0000256" key="5">
    <source>
        <dbReference type="SAM" id="Phobius"/>
    </source>
</evidence>
<evidence type="ECO:0000256" key="3">
    <source>
        <dbReference type="ARBA" id="ARBA00022827"/>
    </source>
</evidence>
<dbReference type="InterPro" id="IPR001834">
    <property type="entry name" value="CBR-like"/>
</dbReference>
<evidence type="ECO:0000313" key="7">
    <source>
        <dbReference type="EMBL" id="MEQ2162922.1"/>
    </source>
</evidence>
<comment type="caution">
    <text evidence="7">The sequence shown here is derived from an EMBL/GenBank/DDBJ whole genome shotgun (WGS) entry which is preliminary data.</text>
</comment>
<dbReference type="InterPro" id="IPR001433">
    <property type="entry name" value="OxRdtase_FAD/NAD-bd"/>
</dbReference>
<sequence>NVLVKFYILMLFDIFFLSCHSLTLSCIFNVISNIQGENISISGPDGTFSLRPLRDVTHLYLLAAGTGFTPMARLISLALRETDTISRTKLLFFNKREEDILWRCRLDDLAANEER</sequence>
<keyword evidence="4" id="KW-0560">Oxidoreductase</keyword>
<keyword evidence="8" id="KW-1185">Reference proteome</keyword>
<dbReference type="InterPro" id="IPR039261">
    <property type="entry name" value="FNR_nucleotide-bd"/>
</dbReference>
<keyword evidence="5" id="KW-0472">Membrane</keyword>
<dbReference type="SUPFAM" id="SSF52343">
    <property type="entry name" value="Ferredoxin reductase-like, C-terminal NADP-linked domain"/>
    <property type="match status" value="1"/>
</dbReference>
<accession>A0ABV0MV37</accession>
<feature type="transmembrane region" description="Helical" evidence="5">
    <location>
        <begin position="6"/>
        <end position="31"/>
    </location>
</feature>
<keyword evidence="2" id="KW-0285">Flavoprotein</keyword>
<dbReference type="PANTHER" id="PTHR19370">
    <property type="entry name" value="NADH-CYTOCHROME B5 REDUCTASE"/>
    <property type="match status" value="1"/>
</dbReference>
<evidence type="ECO:0000256" key="2">
    <source>
        <dbReference type="ARBA" id="ARBA00022630"/>
    </source>
</evidence>
<organism evidence="7 8">
    <name type="scientific">Goodea atripinnis</name>
    <dbReference type="NCBI Taxonomy" id="208336"/>
    <lineage>
        <taxon>Eukaryota</taxon>
        <taxon>Metazoa</taxon>
        <taxon>Chordata</taxon>
        <taxon>Craniata</taxon>
        <taxon>Vertebrata</taxon>
        <taxon>Euteleostomi</taxon>
        <taxon>Actinopterygii</taxon>
        <taxon>Neopterygii</taxon>
        <taxon>Teleostei</taxon>
        <taxon>Neoteleostei</taxon>
        <taxon>Acanthomorphata</taxon>
        <taxon>Ovalentaria</taxon>
        <taxon>Atherinomorphae</taxon>
        <taxon>Cyprinodontiformes</taxon>
        <taxon>Goodeidae</taxon>
        <taxon>Goodea</taxon>
    </lineage>
</organism>
<dbReference type="Gene3D" id="3.40.50.80">
    <property type="entry name" value="Nucleotide-binding domain of ferredoxin-NADP reductase (FNR) module"/>
    <property type="match status" value="1"/>
</dbReference>
<name>A0ABV0MV37_9TELE</name>
<proteinExistence type="predicted"/>
<dbReference type="PANTHER" id="PTHR19370:SF185">
    <property type="entry name" value="NADH-CYTOCHROME B5 REDUCTASE"/>
    <property type="match status" value="1"/>
</dbReference>
<dbReference type="Pfam" id="PF00175">
    <property type="entry name" value="NAD_binding_1"/>
    <property type="match status" value="1"/>
</dbReference>
<feature type="domain" description="Oxidoreductase FAD/NAD(P)-binding" evidence="6">
    <location>
        <begin position="61"/>
        <end position="114"/>
    </location>
</feature>
<evidence type="ECO:0000313" key="8">
    <source>
        <dbReference type="Proteomes" id="UP001476798"/>
    </source>
</evidence>
<evidence type="ECO:0000256" key="4">
    <source>
        <dbReference type="ARBA" id="ARBA00023002"/>
    </source>
</evidence>
<comment type="cofactor">
    <cofactor evidence="1">
        <name>FAD</name>
        <dbReference type="ChEBI" id="CHEBI:57692"/>
    </cofactor>
</comment>
<gene>
    <name evidence="7" type="primary">CYB5R4</name>
    <name evidence="7" type="ORF">GOODEAATRI_024958</name>
</gene>
<keyword evidence="3" id="KW-0274">FAD</keyword>
<protein>
    <submittedName>
        <fullName evidence="7">Cytochrome b5 reductase 4</fullName>
    </submittedName>
</protein>
<feature type="non-terminal residue" evidence="7">
    <location>
        <position position="1"/>
    </location>
</feature>
<keyword evidence="5" id="KW-0812">Transmembrane</keyword>
<dbReference type="Proteomes" id="UP001476798">
    <property type="component" value="Unassembled WGS sequence"/>
</dbReference>
<dbReference type="PRINTS" id="PR00406">
    <property type="entry name" value="CYTB5RDTASE"/>
</dbReference>
<reference evidence="7 8" key="1">
    <citation type="submission" date="2021-06" db="EMBL/GenBank/DDBJ databases">
        <authorList>
            <person name="Palmer J.M."/>
        </authorList>
    </citation>
    <scope>NUCLEOTIDE SEQUENCE [LARGE SCALE GENOMIC DNA]</scope>
    <source>
        <strain evidence="7 8">GA_2019</strain>
        <tissue evidence="7">Muscle</tissue>
    </source>
</reference>
<dbReference type="EMBL" id="JAHRIO010012862">
    <property type="protein sequence ID" value="MEQ2162922.1"/>
    <property type="molecule type" value="Genomic_DNA"/>
</dbReference>